<keyword evidence="3" id="KW-1185">Reference proteome</keyword>
<dbReference type="EMBL" id="VCGU01000009">
    <property type="protein sequence ID" value="TRY69943.1"/>
    <property type="molecule type" value="Genomic_DNA"/>
</dbReference>
<feature type="compositionally biased region" description="Low complexity" evidence="1">
    <location>
        <begin position="264"/>
        <end position="283"/>
    </location>
</feature>
<reference evidence="2 3" key="1">
    <citation type="journal article" date="2018" name="Nat. Ecol. Evol.">
        <title>Genomic signatures of mitonuclear coevolution across populations of Tigriopus californicus.</title>
        <authorList>
            <person name="Barreto F.S."/>
            <person name="Watson E.T."/>
            <person name="Lima T.G."/>
            <person name="Willett C.S."/>
            <person name="Edmands S."/>
            <person name="Li W."/>
            <person name="Burton R.S."/>
        </authorList>
    </citation>
    <scope>NUCLEOTIDE SEQUENCE [LARGE SCALE GENOMIC DNA]</scope>
    <source>
        <strain evidence="2 3">San Diego</strain>
    </source>
</reference>
<evidence type="ECO:0000313" key="3">
    <source>
        <dbReference type="Proteomes" id="UP000318571"/>
    </source>
</evidence>
<accession>A0A553NWY8</accession>
<feature type="compositionally biased region" description="Basic and acidic residues" evidence="1">
    <location>
        <begin position="293"/>
        <end position="309"/>
    </location>
</feature>
<sequence>MAVGNTNGDVAIMELRDGALLAIGSVNVTKALTEKLKDSSEGKSSRSLSPKLVSTSKRRQTILDELKRLEESSIEDQDLNSVEVSSEIIDLSFLDMGSLVTLVTVTKLGMVLINAKSREVVSILVFDTIFQGGLLSSLVSSLKLFPLPSISSEHSCQIPIHSLVQTFSGTFWKLDLNIVFHMLSSPTGVKDSVNGLECTDIETERLHMDCHCSDEHLPSESEALSVVAIEPVELESFLHGDNRKSRHEADKKTKGIARPKRQGSISSSSSLSASRSSTTKMSTNRTMSRSTHTHRDTGALLGPEKDAVSRIRFNWNSE</sequence>
<comment type="caution">
    <text evidence="2">The sequence shown here is derived from an EMBL/GenBank/DDBJ whole genome shotgun (WGS) entry which is preliminary data.</text>
</comment>
<feature type="region of interest" description="Disordered" evidence="1">
    <location>
        <begin position="238"/>
        <end position="318"/>
    </location>
</feature>
<dbReference type="Proteomes" id="UP000318571">
    <property type="component" value="Chromosome 9"/>
</dbReference>
<proteinExistence type="predicted"/>
<evidence type="ECO:0000256" key="1">
    <source>
        <dbReference type="SAM" id="MobiDB-lite"/>
    </source>
</evidence>
<evidence type="ECO:0000313" key="2">
    <source>
        <dbReference type="EMBL" id="TRY69943.1"/>
    </source>
</evidence>
<dbReference type="AlphaFoldDB" id="A0A553NWY8"/>
<organism evidence="2 3">
    <name type="scientific">Tigriopus californicus</name>
    <name type="common">Marine copepod</name>
    <dbReference type="NCBI Taxonomy" id="6832"/>
    <lineage>
        <taxon>Eukaryota</taxon>
        <taxon>Metazoa</taxon>
        <taxon>Ecdysozoa</taxon>
        <taxon>Arthropoda</taxon>
        <taxon>Crustacea</taxon>
        <taxon>Multicrustacea</taxon>
        <taxon>Hexanauplia</taxon>
        <taxon>Copepoda</taxon>
        <taxon>Harpacticoida</taxon>
        <taxon>Harpacticidae</taxon>
        <taxon>Tigriopus</taxon>
    </lineage>
</organism>
<gene>
    <name evidence="2" type="ORF">TCAL_01246</name>
</gene>
<protein>
    <submittedName>
        <fullName evidence="2">Uncharacterized protein</fullName>
    </submittedName>
</protein>
<name>A0A553NWY8_TIGCA</name>
<feature type="compositionally biased region" description="Basic and acidic residues" evidence="1">
    <location>
        <begin position="238"/>
        <end position="253"/>
    </location>
</feature>